<sequence>MIKTALAAAFLTVASTLSAFAACGYSDARMTCADGMIYDSETGSCQVVTG</sequence>
<evidence type="ECO:0000256" key="1">
    <source>
        <dbReference type="SAM" id="SignalP"/>
    </source>
</evidence>
<keyword evidence="1" id="KW-0732">Signal</keyword>
<gene>
    <name evidence="2" type="ORF">SAMN05421853_103116</name>
</gene>
<proteinExistence type="predicted"/>
<dbReference type="Proteomes" id="UP000243106">
    <property type="component" value="Unassembled WGS sequence"/>
</dbReference>
<dbReference type="EMBL" id="FOXV01000003">
    <property type="protein sequence ID" value="SFQ26461.1"/>
    <property type="molecule type" value="Genomic_DNA"/>
</dbReference>
<feature type="signal peptide" evidence="1">
    <location>
        <begin position="1"/>
        <end position="21"/>
    </location>
</feature>
<feature type="chain" id="PRO_5017235778" description="Chitin binding Peritrophin-A domain-containing protein" evidence="1">
    <location>
        <begin position="22"/>
        <end position="50"/>
    </location>
</feature>
<keyword evidence="3" id="KW-1185">Reference proteome</keyword>
<reference evidence="3" key="1">
    <citation type="submission" date="2016-10" db="EMBL/GenBank/DDBJ databases">
        <authorList>
            <person name="Varghese N."/>
            <person name="Submissions S."/>
        </authorList>
    </citation>
    <scope>NUCLEOTIDE SEQUENCE [LARGE SCALE GENOMIC DNA]</scope>
    <source>
        <strain evidence="3">JCM 10271</strain>
    </source>
</reference>
<name>A0A1I5X3M2_9RHOB</name>
<dbReference type="RefSeq" id="WP_093009838.1">
    <property type="nucleotide sequence ID" value="NZ_FOXV01000003.1"/>
</dbReference>
<dbReference type="STRING" id="93684.SAMN05421853_103116"/>
<evidence type="ECO:0008006" key="4">
    <source>
        <dbReference type="Google" id="ProtNLM"/>
    </source>
</evidence>
<protein>
    <recommendedName>
        <fullName evidence="4">Chitin binding Peritrophin-A domain-containing protein</fullName>
    </recommendedName>
</protein>
<evidence type="ECO:0000313" key="3">
    <source>
        <dbReference type="Proteomes" id="UP000243106"/>
    </source>
</evidence>
<dbReference type="AlphaFoldDB" id="A0A1I5X3M2"/>
<evidence type="ECO:0000313" key="2">
    <source>
        <dbReference type="EMBL" id="SFQ26461.1"/>
    </source>
</evidence>
<organism evidence="2 3">
    <name type="scientific">Roseivivax halotolerans</name>
    <dbReference type="NCBI Taxonomy" id="93684"/>
    <lineage>
        <taxon>Bacteria</taxon>
        <taxon>Pseudomonadati</taxon>
        <taxon>Pseudomonadota</taxon>
        <taxon>Alphaproteobacteria</taxon>
        <taxon>Rhodobacterales</taxon>
        <taxon>Roseobacteraceae</taxon>
        <taxon>Roseivivax</taxon>
    </lineage>
</organism>
<accession>A0A1I5X3M2</accession>
<dbReference type="PROSITE" id="PS51257">
    <property type="entry name" value="PROKAR_LIPOPROTEIN"/>
    <property type="match status" value="1"/>
</dbReference>